<dbReference type="AlphaFoldDB" id="A0AAE6W374"/>
<sequence length="533" mass="58866">MSDLTTAQILGTAPVQVDSRPNIRTNQMASLIAQAVADNLPYGAMYRYHDEFITINTIKSVNQDGETITELEKRPMDARRFTTWIEQFMTFSAGEKKPVESIGKILADQILASDYLRASVPEITEIMPVRLPAWGVGPKGERFLRILPAGYDPATRIYSAETVEWDSSKVYPVAAVLRALNKALDSFPWAEKAAGPITHVRSASCFMAYMLGQFCRHLIGRQPMILIIGNQPGTGKTLLAKFALGPIYGIPNATPFPKDDAALQKLLFTKLISGAPYVLIDDLINLSSTTLNQYATSEAISDRVLGGNTEFCGANRMQIISTGNNLTVTPDIERRSMIIDLFDACKSIDKNIQNPLTEKVFSRPQWRREMLMALWSLVWHWNEQGCPSVCPSSAMPSFEGFAEVVGSIVMQAGFISPFTKRPATTDGGDVRGNALERLLMALADQIQPEPPEGPHAQLTHLYTVEAVMEVAGRLGLVDIICSGKNQNQSMGHQLRKLKGRQFVDSSGRAFTFGRREDAVSSQYNVVILSEPRM</sequence>
<organism evidence="1 2">
    <name type="scientific">Akkermansia massiliensis</name>
    <dbReference type="NCBI Taxonomy" id="2927224"/>
    <lineage>
        <taxon>Bacteria</taxon>
        <taxon>Pseudomonadati</taxon>
        <taxon>Verrucomicrobiota</taxon>
        <taxon>Verrucomicrobiia</taxon>
        <taxon>Verrucomicrobiales</taxon>
        <taxon>Akkermansiaceae</taxon>
        <taxon>Akkermansia</taxon>
    </lineage>
</organism>
<dbReference type="EMBL" id="CP029701">
    <property type="protein sequence ID" value="QHV64250.1"/>
    <property type="molecule type" value="Genomic_DNA"/>
</dbReference>
<evidence type="ECO:0000313" key="2">
    <source>
        <dbReference type="Proteomes" id="UP000642553"/>
    </source>
</evidence>
<dbReference type="Proteomes" id="UP000642553">
    <property type="component" value="Chromosome"/>
</dbReference>
<evidence type="ECO:0000313" key="1">
    <source>
        <dbReference type="EMBL" id="QHV64250.1"/>
    </source>
</evidence>
<dbReference type="RefSeq" id="WP_102752976.1">
    <property type="nucleotide sequence ID" value="NZ_CP029701.1"/>
</dbReference>
<protein>
    <submittedName>
        <fullName evidence="1">Uncharacterized protein</fullName>
    </submittedName>
</protein>
<name>A0AAE6W374_9BACT</name>
<gene>
    <name evidence="1" type="ORF">DMI76_13160</name>
</gene>
<proteinExistence type="predicted"/>
<accession>A0AAE6W374</accession>
<reference evidence="1" key="1">
    <citation type="submission" date="2018-05" db="EMBL/GenBank/DDBJ databases">
        <title>Complete genome sequnece of Akkermansia muciniphila EB-AMDK-40.</title>
        <authorList>
            <person name="Nam Y.-D."/>
            <person name="Chung W.-H."/>
            <person name="Park Y.S."/>
            <person name="Kang J."/>
        </authorList>
    </citation>
    <scope>NUCLEOTIDE SEQUENCE</scope>
    <source>
        <strain evidence="1">EB-AMDK-40</strain>
    </source>
</reference>